<dbReference type="Proteomes" id="UP000593567">
    <property type="component" value="Unassembled WGS sequence"/>
</dbReference>
<feature type="transmembrane region" description="Helical" evidence="1">
    <location>
        <begin position="270"/>
        <end position="294"/>
    </location>
</feature>
<proteinExistence type="predicted"/>
<organism evidence="2 3">
    <name type="scientific">Bugula neritina</name>
    <name type="common">Brown bryozoan</name>
    <name type="synonym">Sertularia neritina</name>
    <dbReference type="NCBI Taxonomy" id="10212"/>
    <lineage>
        <taxon>Eukaryota</taxon>
        <taxon>Metazoa</taxon>
        <taxon>Spiralia</taxon>
        <taxon>Lophotrochozoa</taxon>
        <taxon>Bryozoa</taxon>
        <taxon>Gymnolaemata</taxon>
        <taxon>Cheilostomatida</taxon>
        <taxon>Flustrina</taxon>
        <taxon>Buguloidea</taxon>
        <taxon>Bugulidae</taxon>
        <taxon>Bugula</taxon>
    </lineage>
</organism>
<dbReference type="EMBL" id="VXIV02001928">
    <property type="protein sequence ID" value="KAF6028648.1"/>
    <property type="molecule type" value="Genomic_DNA"/>
</dbReference>
<dbReference type="GO" id="GO:0008028">
    <property type="term" value="F:monocarboxylic acid transmembrane transporter activity"/>
    <property type="evidence" value="ECO:0007669"/>
    <property type="project" value="TreeGrafter"/>
</dbReference>
<feature type="transmembrane region" description="Helical" evidence="1">
    <location>
        <begin position="146"/>
        <end position="168"/>
    </location>
</feature>
<protein>
    <submittedName>
        <fullName evidence="2">SLC16A5</fullName>
    </submittedName>
</protein>
<dbReference type="InterPro" id="IPR011701">
    <property type="entry name" value="MFS"/>
</dbReference>
<accession>A0A7J7JTD8</accession>
<reference evidence="2" key="1">
    <citation type="submission" date="2020-06" db="EMBL/GenBank/DDBJ databases">
        <title>Draft genome of Bugula neritina, a colonial animal packing powerful symbionts and potential medicines.</title>
        <authorList>
            <person name="Rayko M."/>
        </authorList>
    </citation>
    <scope>NUCLEOTIDE SEQUENCE [LARGE SCALE GENOMIC DNA]</scope>
    <source>
        <strain evidence="2">Kwan_BN1</strain>
    </source>
</reference>
<feature type="transmembrane region" description="Helical" evidence="1">
    <location>
        <begin position="180"/>
        <end position="201"/>
    </location>
</feature>
<keyword evidence="1" id="KW-1133">Transmembrane helix</keyword>
<keyword evidence="1" id="KW-0472">Membrane</keyword>
<feature type="transmembrane region" description="Helical" evidence="1">
    <location>
        <begin position="89"/>
        <end position="108"/>
    </location>
</feature>
<feature type="transmembrane region" description="Helical" evidence="1">
    <location>
        <begin position="246"/>
        <end position="264"/>
    </location>
</feature>
<gene>
    <name evidence="2" type="ORF">EB796_013018</name>
</gene>
<evidence type="ECO:0000313" key="2">
    <source>
        <dbReference type="EMBL" id="KAF6028648.1"/>
    </source>
</evidence>
<feature type="transmembrane region" description="Helical" evidence="1">
    <location>
        <begin position="387"/>
        <end position="409"/>
    </location>
</feature>
<feature type="transmembrane region" description="Helical" evidence="1">
    <location>
        <begin position="114"/>
        <end position="134"/>
    </location>
</feature>
<comment type="caution">
    <text evidence="2">The sequence shown here is derived from an EMBL/GenBank/DDBJ whole genome shotgun (WGS) entry which is preliminary data.</text>
</comment>
<dbReference type="InterPro" id="IPR036259">
    <property type="entry name" value="MFS_trans_sf"/>
</dbReference>
<keyword evidence="3" id="KW-1185">Reference proteome</keyword>
<name>A0A7J7JTD8_BUGNE</name>
<dbReference type="SUPFAM" id="SSF103473">
    <property type="entry name" value="MFS general substrate transporter"/>
    <property type="match status" value="1"/>
</dbReference>
<feature type="transmembrane region" description="Helical" evidence="1">
    <location>
        <begin position="323"/>
        <end position="342"/>
    </location>
</feature>
<evidence type="ECO:0000256" key="1">
    <source>
        <dbReference type="SAM" id="Phobius"/>
    </source>
</evidence>
<dbReference type="AlphaFoldDB" id="A0A7J7JTD8"/>
<keyword evidence="1" id="KW-0812">Transmembrane</keyword>
<feature type="transmembrane region" description="Helical" evidence="1">
    <location>
        <begin position="301"/>
        <end position="317"/>
    </location>
</feature>
<dbReference type="Gene3D" id="1.20.1250.20">
    <property type="entry name" value="MFS general substrate transporter like domains"/>
    <property type="match status" value="2"/>
</dbReference>
<feature type="transmembrane region" description="Helical" evidence="1">
    <location>
        <begin position="21"/>
        <end position="42"/>
    </location>
</feature>
<dbReference type="Pfam" id="PF07690">
    <property type="entry name" value="MFS_1"/>
    <property type="match status" value="1"/>
</dbReference>
<evidence type="ECO:0000313" key="3">
    <source>
        <dbReference type="Proteomes" id="UP000593567"/>
    </source>
</evidence>
<sequence length="439" mass="47296">MLPQLTMSLWNTAINSKAWKYVVLVFSLLSLSMSIGFSYGSLGPLTLVVSREFNISVTESSVAPSLNVGFYKLFTPIVAILTRFLSLRTLQWIGGGTILCGICLSSFTTNNVELILSFGLLTAVGISFTRNAALGIVREHFGNDQINFALCAMMSGLYIGLAVVPGISNYLFTHYSYQEAFVLLIPMLTIHLLSGIVFTSFSDENDGLTEIVHTKNKSVETSVKKVVGDVKVWCFALSGALKKFGMSGYFSLVPSYVIVAKGLTLENTSVGGAVFGATGIAGVLSMAAISFINFNRVLPHSILPLIGGVTVALFKVANEEVTYYLLTGILGLTNGMTIANHMTVANELGGAKNMLFVFAVEQFLQAFASVSGAPITSCIQDFLGLDVGIYITAGAIILSGVVSFLILLFQYYEKGKNEDEVKLQDELQEETNLLTLNSK</sequence>
<dbReference type="PANTHER" id="PTHR11360:SF260">
    <property type="entry name" value="MFS DOMAIN-CONTAINING PROTEIN"/>
    <property type="match status" value="1"/>
</dbReference>
<dbReference type="OrthoDB" id="6499973at2759"/>
<dbReference type="PANTHER" id="PTHR11360">
    <property type="entry name" value="MONOCARBOXYLATE TRANSPORTER"/>
    <property type="match status" value="1"/>
</dbReference>
<dbReference type="InterPro" id="IPR050327">
    <property type="entry name" value="Proton-linked_MCT"/>
</dbReference>